<feature type="compositionally biased region" description="Basic and acidic residues" evidence="1">
    <location>
        <begin position="588"/>
        <end position="603"/>
    </location>
</feature>
<organism evidence="3 4">
    <name type="scientific">Rubroshorea leprosula</name>
    <dbReference type="NCBI Taxonomy" id="152421"/>
    <lineage>
        <taxon>Eukaryota</taxon>
        <taxon>Viridiplantae</taxon>
        <taxon>Streptophyta</taxon>
        <taxon>Embryophyta</taxon>
        <taxon>Tracheophyta</taxon>
        <taxon>Spermatophyta</taxon>
        <taxon>Magnoliopsida</taxon>
        <taxon>eudicotyledons</taxon>
        <taxon>Gunneridae</taxon>
        <taxon>Pentapetalae</taxon>
        <taxon>rosids</taxon>
        <taxon>malvids</taxon>
        <taxon>Malvales</taxon>
        <taxon>Dipterocarpaceae</taxon>
        <taxon>Rubroshorea</taxon>
    </lineage>
</organism>
<dbReference type="InterPro" id="IPR043502">
    <property type="entry name" value="DNA/RNA_pol_sf"/>
</dbReference>
<dbReference type="EMBL" id="BPVZ01000018">
    <property type="protein sequence ID" value="GKV02454.1"/>
    <property type="molecule type" value="Genomic_DNA"/>
</dbReference>
<evidence type="ECO:0000313" key="4">
    <source>
        <dbReference type="Proteomes" id="UP001054252"/>
    </source>
</evidence>
<dbReference type="AlphaFoldDB" id="A0AAV5IWD3"/>
<dbReference type="Proteomes" id="UP001054252">
    <property type="component" value="Unassembled WGS sequence"/>
</dbReference>
<comment type="caution">
    <text evidence="3">The sequence shown here is derived from an EMBL/GenBank/DDBJ whole genome shotgun (WGS) entry which is preliminary data.</text>
</comment>
<dbReference type="PANTHER" id="PTHR11439">
    <property type="entry name" value="GAG-POL-RELATED RETROTRANSPOSON"/>
    <property type="match status" value="1"/>
</dbReference>
<gene>
    <name evidence="3" type="ORF">SLEP1_g14890</name>
</gene>
<dbReference type="SUPFAM" id="SSF56672">
    <property type="entry name" value="DNA/RNA polymerases"/>
    <property type="match status" value="1"/>
</dbReference>
<evidence type="ECO:0000256" key="1">
    <source>
        <dbReference type="SAM" id="MobiDB-lite"/>
    </source>
</evidence>
<dbReference type="Pfam" id="PF07727">
    <property type="entry name" value="RVT_2"/>
    <property type="match status" value="2"/>
</dbReference>
<feature type="region of interest" description="Disordered" evidence="1">
    <location>
        <begin position="588"/>
        <end position="653"/>
    </location>
</feature>
<evidence type="ECO:0000259" key="2">
    <source>
        <dbReference type="Pfam" id="PF07727"/>
    </source>
</evidence>
<protein>
    <recommendedName>
        <fullName evidence="2">Reverse transcriptase Ty1/copia-type domain-containing protein</fullName>
    </recommendedName>
</protein>
<dbReference type="CDD" id="cd09272">
    <property type="entry name" value="RNase_HI_RT_Ty1"/>
    <property type="match status" value="1"/>
</dbReference>
<proteinExistence type="predicted"/>
<dbReference type="PANTHER" id="PTHR11439:SF486">
    <property type="entry name" value="RLK (RECEPTOR-LIKE KINASE) PROTEIN, PUTATIVE-RELATED"/>
    <property type="match status" value="1"/>
</dbReference>
<name>A0AAV5IWD3_9ROSI</name>
<feature type="domain" description="Reverse transcriptase Ty1/copia-type" evidence="2">
    <location>
        <begin position="126"/>
        <end position="259"/>
    </location>
</feature>
<sequence length="653" mass="74057">MKRKQNAGSIEIVKTQKFSKQQLENASKEIIPKKVQVVENNEGADIANNDEISINYSSTGIKWNRNDVVINDVFAFAIANYIVNENEDLEPKSIEECQQRSDWPKWKDAIQAELKSLEKRQVFGPIVQTPNDVKPVGYKWVFVRKRNEKNEVVRYKARLVARGFTQIPGVDYVEIDSPVMDAITFRFLITLAVSEGLQMRLMDVVTAYLYGSLDSDIYMKVPIGLKMHEAYNSMPREIFSIKLKRSLYGLKQSGRMWSKSGFAIIAVYVDDINIIGTSGELEKAIECLKKEFEMKDLGITKFCLSLQIEYLSNGIFVHQLNYVEKILKRFNMDKSHPLSSPMVVRSLDVKKDPFRPREDNEEILGPEVPYLSAVGVLMYLANNTRPNIAFSVNLLARYSSAPTRRHWNGIKHLFRYLQGTKDMGLFYSKHSKLELVGYADAGYLSDPNKGRSQTGYLFTYGGTTISWCSTKQTIVATSSNQSELIALYEASRECVWLRSLIQHVQVTCGLKAITGNSTLLYENNTACIAQIKGGFIKGNRTKHISPKFFSTHELENAGEIDVQQISSNENLADLFTKGQEKASLWKSMEKEQRRTMGRKERGGQLRGLHRRRDDGGTEEEVDDRGSSFTSSSPTAIHHKSYWTAIASPISPMT</sequence>
<evidence type="ECO:0000313" key="3">
    <source>
        <dbReference type="EMBL" id="GKV02454.1"/>
    </source>
</evidence>
<keyword evidence="4" id="KW-1185">Reference proteome</keyword>
<accession>A0AAV5IWD3</accession>
<dbReference type="InterPro" id="IPR013103">
    <property type="entry name" value="RVT_2"/>
</dbReference>
<feature type="domain" description="Reverse transcriptase Ty1/copia-type" evidence="2">
    <location>
        <begin position="263"/>
        <end position="343"/>
    </location>
</feature>
<reference evidence="3 4" key="1">
    <citation type="journal article" date="2021" name="Commun. Biol.">
        <title>The genome of Shorea leprosula (Dipterocarpaceae) highlights the ecological relevance of drought in aseasonal tropical rainforests.</title>
        <authorList>
            <person name="Ng K.K.S."/>
            <person name="Kobayashi M.J."/>
            <person name="Fawcett J.A."/>
            <person name="Hatakeyama M."/>
            <person name="Paape T."/>
            <person name="Ng C.H."/>
            <person name="Ang C.C."/>
            <person name="Tnah L.H."/>
            <person name="Lee C.T."/>
            <person name="Nishiyama T."/>
            <person name="Sese J."/>
            <person name="O'Brien M.J."/>
            <person name="Copetti D."/>
            <person name="Mohd Noor M.I."/>
            <person name="Ong R.C."/>
            <person name="Putra M."/>
            <person name="Sireger I.Z."/>
            <person name="Indrioko S."/>
            <person name="Kosugi Y."/>
            <person name="Izuno A."/>
            <person name="Isagi Y."/>
            <person name="Lee S.L."/>
            <person name="Shimizu K.K."/>
        </authorList>
    </citation>
    <scope>NUCLEOTIDE SEQUENCE [LARGE SCALE GENOMIC DNA]</scope>
    <source>
        <strain evidence="3">214</strain>
    </source>
</reference>